<dbReference type="Gene3D" id="3.90.180.10">
    <property type="entry name" value="Medium-chain alcohol dehydrogenases, catalytic domain"/>
    <property type="match status" value="1"/>
</dbReference>
<reference evidence="11" key="1">
    <citation type="submission" date="2023-10" db="EMBL/GenBank/DDBJ databases">
        <title>Development of a sustainable strategy for remediation of hydrocarbon-contaminated territories based on the waste exchange concept.</title>
        <authorList>
            <person name="Krivoruchko A."/>
        </authorList>
    </citation>
    <scope>NUCLEOTIDE SEQUENCE</scope>
    <source>
        <strain evidence="11">IEGM 68</strain>
    </source>
</reference>
<evidence type="ECO:0000256" key="8">
    <source>
        <dbReference type="ARBA" id="ARBA00049243"/>
    </source>
</evidence>
<evidence type="ECO:0000313" key="11">
    <source>
        <dbReference type="EMBL" id="MDV7267113.1"/>
    </source>
</evidence>
<dbReference type="Gene3D" id="3.40.50.720">
    <property type="entry name" value="NAD(P)-binding Rossmann-like Domain"/>
    <property type="match status" value="1"/>
</dbReference>
<dbReference type="InterPro" id="IPR013149">
    <property type="entry name" value="ADH-like_C"/>
</dbReference>
<dbReference type="InterPro" id="IPR002328">
    <property type="entry name" value="ADH_Zn_CS"/>
</dbReference>
<dbReference type="Pfam" id="PF08240">
    <property type="entry name" value="ADH_N"/>
    <property type="match status" value="1"/>
</dbReference>
<comment type="similarity">
    <text evidence="2 9">Belongs to the zinc-containing alcohol dehydrogenase family.</text>
</comment>
<dbReference type="GO" id="GO:0008270">
    <property type="term" value="F:zinc ion binding"/>
    <property type="evidence" value="ECO:0007669"/>
    <property type="project" value="InterPro"/>
</dbReference>
<dbReference type="GO" id="GO:0004022">
    <property type="term" value="F:alcohol dehydrogenase (NAD+) activity"/>
    <property type="evidence" value="ECO:0007669"/>
    <property type="project" value="UniProtKB-EC"/>
</dbReference>
<evidence type="ECO:0000256" key="5">
    <source>
        <dbReference type="ARBA" id="ARBA00022833"/>
    </source>
</evidence>
<keyword evidence="4 9" id="KW-0479">Metal-binding</keyword>
<evidence type="ECO:0000256" key="2">
    <source>
        <dbReference type="ARBA" id="ARBA00008072"/>
    </source>
</evidence>
<dbReference type="SMART" id="SM00829">
    <property type="entry name" value="PKS_ER"/>
    <property type="match status" value="1"/>
</dbReference>
<dbReference type="InterPro" id="IPR020843">
    <property type="entry name" value="ER"/>
</dbReference>
<dbReference type="InterPro" id="IPR036291">
    <property type="entry name" value="NAD(P)-bd_dom_sf"/>
</dbReference>
<dbReference type="SUPFAM" id="SSF51735">
    <property type="entry name" value="NAD(P)-binding Rossmann-fold domains"/>
    <property type="match status" value="1"/>
</dbReference>
<proteinExistence type="inferred from homology"/>
<dbReference type="PROSITE" id="PS00059">
    <property type="entry name" value="ADH_ZINC"/>
    <property type="match status" value="1"/>
</dbReference>
<organism evidence="11 12">
    <name type="scientific">Rhodococcus oxybenzonivorans</name>
    <dbReference type="NCBI Taxonomy" id="1990687"/>
    <lineage>
        <taxon>Bacteria</taxon>
        <taxon>Bacillati</taxon>
        <taxon>Actinomycetota</taxon>
        <taxon>Actinomycetes</taxon>
        <taxon>Mycobacteriales</taxon>
        <taxon>Nocardiaceae</taxon>
        <taxon>Rhodococcus</taxon>
    </lineage>
</organism>
<dbReference type="InterPro" id="IPR011032">
    <property type="entry name" value="GroES-like_sf"/>
</dbReference>
<keyword evidence="5 9" id="KW-0862">Zinc</keyword>
<dbReference type="EC" id="1.1.1.1" evidence="3"/>
<dbReference type="Pfam" id="PF00107">
    <property type="entry name" value="ADH_zinc_N"/>
    <property type="match status" value="1"/>
</dbReference>
<evidence type="ECO:0000256" key="9">
    <source>
        <dbReference type="RuleBase" id="RU361277"/>
    </source>
</evidence>
<dbReference type="EMBL" id="JAWLUP010000071">
    <property type="protein sequence ID" value="MDV7267113.1"/>
    <property type="molecule type" value="Genomic_DNA"/>
</dbReference>
<evidence type="ECO:0000259" key="10">
    <source>
        <dbReference type="SMART" id="SM00829"/>
    </source>
</evidence>
<keyword evidence="6" id="KW-0560">Oxidoreductase</keyword>
<evidence type="ECO:0000256" key="6">
    <source>
        <dbReference type="ARBA" id="ARBA00023002"/>
    </source>
</evidence>
<dbReference type="AlphaFoldDB" id="A0AAE5A8F7"/>
<dbReference type="PANTHER" id="PTHR42940:SF8">
    <property type="entry name" value="VACUOLAR PROTEIN SORTING-ASSOCIATED PROTEIN 11"/>
    <property type="match status" value="1"/>
</dbReference>
<evidence type="ECO:0000256" key="1">
    <source>
        <dbReference type="ARBA" id="ARBA00001947"/>
    </source>
</evidence>
<comment type="cofactor">
    <cofactor evidence="1 9">
        <name>Zn(2+)</name>
        <dbReference type="ChEBI" id="CHEBI:29105"/>
    </cofactor>
</comment>
<protein>
    <recommendedName>
        <fullName evidence="3">alcohol dehydrogenase</fullName>
        <ecNumber evidence="3">1.1.1.1</ecNumber>
    </recommendedName>
</protein>
<dbReference type="CDD" id="cd05284">
    <property type="entry name" value="arabinose_DH_like"/>
    <property type="match status" value="1"/>
</dbReference>
<accession>A0AAE5A8F7</accession>
<gene>
    <name evidence="11" type="ORF">R4315_21525</name>
</gene>
<dbReference type="SUPFAM" id="SSF50129">
    <property type="entry name" value="GroES-like"/>
    <property type="match status" value="1"/>
</dbReference>
<dbReference type="PANTHER" id="PTHR42940">
    <property type="entry name" value="ALCOHOL DEHYDROGENASE 1-RELATED"/>
    <property type="match status" value="1"/>
</dbReference>
<sequence>MKAIQYRRIGAEPELVEIPTPEPGPGEILLEITAAGVCHSDAFIMGLPEEQYTFGLPLTLGHEGAGRVAAVGAGVEGLDVGTDVLVYGPWGCGQCWHCSQGMENYCSRAADLNILPPGLGAPGAIAEYMVVDSPRHVVPIGDLDPVTTVPLTDAGLTPYHAIKRSLGKLRPGSTAVVIGTGGLGHVAIQLLRHLSPARVVALDVSEDKLEFARSIGAHEAVLSDSNAAAKVRTITGPAGAALVLDLVGMQPTLDLAMAIAGVGSDVAIVGLGDGQAAAQVGFFRGAYEVNVAVPYWGARNELIELVDMAHQGVFDIAVERFALEDGVEAYRRLAAGTLRGRAVITPSPRP</sequence>
<dbReference type="RefSeq" id="WP_317746797.1">
    <property type="nucleotide sequence ID" value="NZ_JAWLUP010000071.1"/>
</dbReference>
<evidence type="ECO:0000256" key="3">
    <source>
        <dbReference type="ARBA" id="ARBA00013190"/>
    </source>
</evidence>
<dbReference type="InterPro" id="IPR013154">
    <property type="entry name" value="ADH-like_N"/>
</dbReference>
<feature type="domain" description="Enoyl reductase (ER)" evidence="10">
    <location>
        <begin position="10"/>
        <end position="344"/>
    </location>
</feature>
<evidence type="ECO:0000256" key="4">
    <source>
        <dbReference type="ARBA" id="ARBA00022723"/>
    </source>
</evidence>
<name>A0AAE5A8F7_9NOCA</name>
<comment type="catalytic activity">
    <reaction evidence="7">
        <text>a secondary alcohol + NAD(+) = a ketone + NADH + H(+)</text>
        <dbReference type="Rhea" id="RHEA:10740"/>
        <dbReference type="ChEBI" id="CHEBI:15378"/>
        <dbReference type="ChEBI" id="CHEBI:17087"/>
        <dbReference type="ChEBI" id="CHEBI:35681"/>
        <dbReference type="ChEBI" id="CHEBI:57540"/>
        <dbReference type="ChEBI" id="CHEBI:57945"/>
        <dbReference type="EC" id="1.1.1.1"/>
    </reaction>
</comment>
<evidence type="ECO:0000313" key="12">
    <source>
        <dbReference type="Proteomes" id="UP001185863"/>
    </source>
</evidence>
<evidence type="ECO:0000256" key="7">
    <source>
        <dbReference type="ARBA" id="ARBA00049164"/>
    </source>
</evidence>
<dbReference type="Proteomes" id="UP001185863">
    <property type="component" value="Unassembled WGS sequence"/>
</dbReference>
<comment type="catalytic activity">
    <reaction evidence="8">
        <text>a primary alcohol + NAD(+) = an aldehyde + NADH + H(+)</text>
        <dbReference type="Rhea" id="RHEA:10736"/>
        <dbReference type="ChEBI" id="CHEBI:15378"/>
        <dbReference type="ChEBI" id="CHEBI:15734"/>
        <dbReference type="ChEBI" id="CHEBI:17478"/>
        <dbReference type="ChEBI" id="CHEBI:57540"/>
        <dbReference type="ChEBI" id="CHEBI:57945"/>
        <dbReference type="EC" id="1.1.1.1"/>
    </reaction>
</comment>
<comment type="caution">
    <text evidence="11">The sequence shown here is derived from an EMBL/GenBank/DDBJ whole genome shotgun (WGS) entry which is preliminary data.</text>
</comment>